<evidence type="ECO:0000313" key="2">
    <source>
        <dbReference type="Proteomes" id="UP001501600"/>
    </source>
</evidence>
<proteinExistence type="predicted"/>
<gene>
    <name evidence="1" type="ORF">GCM10025772_06670</name>
</gene>
<dbReference type="EMBL" id="BAABLF010000005">
    <property type="protein sequence ID" value="GAA5187921.1"/>
    <property type="molecule type" value="Genomic_DNA"/>
</dbReference>
<accession>A0ABP9RWR1</accession>
<reference evidence="2" key="1">
    <citation type="journal article" date="2019" name="Int. J. Syst. Evol. Microbiol.">
        <title>The Global Catalogue of Microorganisms (GCM) 10K type strain sequencing project: providing services to taxonomists for standard genome sequencing and annotation.</title>
        <authorList>
            <consortium name="The Broad Institute Genomics Platform"/>
            <consortium name="The Broad Institute Genome Sequencing Center for Infectious Disease"/>
            <person name="Wu L."/>
            <person name="Ma J."/>
        </authorList>
    </citation>
    <scope>NUCLEOTIDE SEQUENCE [LARGE SCALE GENOMIC DNA]</scope>
    <source>
        <strain evidence="2">JCM 18720</strain>
    </source>
</reference>
<evidence type="ECO:0000313" key="1">
    <source>
        <dbReference type="EMBL" id="GAA5187921.1"/>
    </source>
</evidence>
<dbReference type="Proteomes" id="UP001501600">
    <property type="component" value="Unassembled WGS sequence"/>
</dbReference>
<name>A0ABP9RWR1_9GAMM</name>
<sequence>MKTASEEGVLCNFSEGPCARSELTLGLTPVHAPSEQSLALTLTSPDGWQVRGARIEGRDMFMGVIPVRFDTQGRATVMYGSCSSDYMVWRLWVTLENAEGEERIRFFDWRADGSPQ</sequence>
<keyword evidence="2" id="KW-1185">Reference proteome</keyword>
<comment type="caution">
    <text evidence="1">The sequence shown here is derived from an EMBL/GenBank/DDBJ whole genome shotgun (WGS) entry which is preliminary data.</text>
</comment>
<protein>
    <submittedName>
        <fullName evidence="1">Uncharacterized protein</fullName>
    </submittedName>
</protein>
<organism evidence="1 2">
    <name type="scientific">Ferrimonas gelatinilytica</name>
    <dbReference type="NCBI Taxonomy" id="1255257"/>
    <lineage>
        <taxon>Bacteria</taxon>
        <taxon>Pseudomonadati</taxon>
        <taxon>Pseudomonadota</taxon>
        <taxon>Gammaproteobacteria</taxon>
        <taxon>Alteromonadales</taxon>
        <taxon>Ferrimonadaceae</taxon>
        <taxon>Ferrimonas</taxon>
    </lineage>
</organism>